<dbReference type="InterPro" id="IPR027417">
    <property type="entry name" value="P-loop_NTPase"/>
</dbReference>
<dbReference type="Gene3D" id="1.10.8.60">
    <property type="match status" value="1"/>
</dbReference>
<organism evidence="2 3">
    <name type="scientific">Palleronia sediminis</name>
    <dbReference type="NCBI Taxonomy" id="2547833"/>
    <lineage>
        <taxon>Bacteria</taxon>
        <taxon>Pseudomonadati</taxon>
        <taxon>Pseudomonadota</taxon>
        <taxon>Alphaproteobacteria</taxon>
        <taxon>Rhodobacterales</taxon>
        <taxon>Roseobacteraceae</taxon>
        <taxon>Palleronia</taxon>
    </lineage>
</organism>
<sequence>MSARQLLFDLPVRRALGREDFVVTESNARAVELLGAEMTWRSGKAVLSGPEASGKTHLAHVWAEETGAVIVPAADLVRLDVPTLARAGRIVIEDVPAVGGVRRAEAALFHLHNLSLPEGGRLLFTGREAPARWPIALPDLSSRLRAAPLLRLDPPDDALLGALLAKHFADRSIRASPRVGDYLVARMVRSAEAAAWIVAELDRLALERGKKITVPLAREALARYDEREGRAGGAAGGSGGRA</sequence>
<dbReference type="Gene3D" id="3.40.50.300">
    <property type="entry name" value="P-loop containing nucleotide triphosphate hydrolases"/>
    <property type="match status" value="1"/>
</dbReference>
<dbReference type="AlphaFoldDB" id="A0A4R6ADV4"/>
<dbReference type="Pfam" id="PF22688">
    <property type="entry name" value="Hda_lid"/>
    <property type="match status" value="1"/>
</dbReference>
<feature type="domain" description="Hda lid" evidence="1">
    <location>
        <begin position="163"/>
        <end position="221"/>
    </location>
</feature>
<dbReference type="Proteomes" id="UP000295701">
    <property type="component" value="Unassembled WGS sequence"/>
</dbReference>
<dbReference type="RefSeq" id="WP_133396249.1">
    <property type="nucleotide sequence ID" value="NZ_SNAA01000005.1"/>
</dbReference>
<reference evidence="2 3" key="1">
    <citation type="submission" date="2019-03" db="EMBL/GenBank/DDBJ databases">
        <title>Primorskyibacter sp. SS33 isolated from sediments.</title>
        <authorList>
            <person name="Xunke S."/>
        </authorList>
    </citation>
    <scope>NUCLEOTIDE SEQUENCE [LARGE SCALE GENOMIC DNA]</scope>
    <source>
        <strain evidence="2 3">SS33</strain>
    </source>
</reference>
<evidence type="ECO:0000313" key="2">
    <source>
        <dbReference type="EMBL" id="TDL81305.1"/>
    </source>
</evidence>
<accession>A0A4R6ADV4</accession>
<gene>
    <name evidence="2" type="ORF">E2L08_06445</name>
</gene>
<dbReference type="OrthoDB" id="7390113at2"/>
<proteinExistence type="predicted"/>
<protein>
    <submittedName>
        <fullName evidence="2">Chromosomal replication initiator DnaA</fullName>
    </submittedName>
</protein>
<keyword evidence="3" id="KW-1185">Reference proteome</keyword>
<evidence type="ECO:0000259" key="1">
    <source>
        <dbReference type="Pfam" id="PF22688"/>
    </source>
</evidence>
<dbReference type="EMBL" id="SNAA01000005">
    <property type="protein sequence ID" value="TDL81305.1"/>
    <property type="molecule type" value="Genomic_DNA"/>
</dbReference>
<evidence type="ECO:0000313" key="3">
    <source>
        <dbReference type="Proteomes" id="UP000295701"/>
    </source>
</evidence>
<comment type="caution">
    <text evidence="2">The sequence shown here is derived from an EMBL/GenBank/DDBJ whole genome shotgun (WGS) entry which is preliminary data.</text>
</comment>
<name>A0A4R6ADV4_9RHOB</name>
<dbReference type="InterPro" id="IPR055199">
    <property type="entry name" value="Hda_lid"/>
</dbReference>
<dbReference type="SUPFAM" id="SSF52540">
    <property type="entry name" value="P-loop containing nucleoside triphosphate hydrolases"/>
    <property type="match status" value="1"/>
</dbReference>